<organism evidence="1 2">
    <name type="scientific">Brachionus plicatilis</name>
    <name type="common">Marine rotifer</name>
    <name type="synonym">Brachionus muelleri</name>
    <dbReference type="NCBI Taxonomy" id="10195"/>
    <lineage>
        <taxon>Eukaryota</taxon>
        <taxon>Metazoa</taxon>
        <taxon>Spiralia</taxon>
        <taxon>Gnathifera</taxon>
        <taxon>Rotifera</taxon>
        <taxon>Eurotatoria</taxon>
        <taxon>Monogononta</taxon>
        <taxon>Pseudotrocha</taxon>
        <taxon>Ploima</taxon>
        <taxon>Brachionidae</taxon>
        <taxon>Brachionus</taxon>
    </lineage>
</organism>
<protein>
    <submittedName>
        <fullName evidence="1">Uncharacterized protein</fullName>
    </submittedName>
</protein>
<name>A0A3M7PQ83_BRAPC</name>
<sequence>MGPKAKNIKPNIKKIQVIQNFEAEIDTPSNTMHQESFNRLKPLTLSERYVRARLNYSVSLVVRLVEEYREGFESRYIEYPTPLCNCYIEH</sequence>
<gene>
    <name evidence="1" type="ORF">BpHYR1_046375</name>
</gene>
<evidence type="ECO:0000313" key="1">
    <source>
        <dbReference type="EMBL" id="RNA00951.1"/>
    </source>
</evidence>
<dbReference type="EMBL" id="REGN01009545">
    <property type="protein sequence ID" value="RNA00951.1"/>
    <property type="molecule type" value="Genomic_DNA"/>
</dbReference>
<dbReference type="Proteomes" id="UP000276133">
    <property type="component" value="Unassembled WGS sequence"/>
</dbReference>
<accession>A0A3M7PQ83</accession>
<reference evidence="1 2" key="1">
    <citation type="journal article" date="2018" name="Sci. Rep.">
        <title>Genomic signatures of local adaptation to the degree of environmental predictability in rotifers.</title>
        <authorList>
            <person name="Franch-Gras L."/>
            <person name="Hahn C."/>
            <person name="Garcia-Roger E.M."/>
            <person name="Carmona M.J."/>
            <person name="Serra M."/>
            <person name="Gomez A."/>
        </authorList>
    </citation>
    <scope>NUCLEOTIDE SEQUENCE [LARGE SCALE GENOMIC DNA]</scope>
    <source>
        <strain evidence="1">HYR1</strain>
    </source>
</reference>
<dbReference type="AlphaFoldDB" id="A0A3M7PQ83"/>
<proteinExistence type="predicted"/>
<evidence type="ECO:0000313" key="2">
    <source>
        <dbReference type="Proteomes" id="UP000276133"/>
    </source>
</evidence>
<keyword evidence="2" id="KW-1185">Reference proteome</keyword>
<comment type="caution">
    <text evidence="1">The sequence shown here is derived from an EMBL/GenBank/DDBJ whole genome shotgun (WGS) entry which is preliminary data.</text>
</comment>